<gene>
    <name evidence="2" type="ORF">DME_LOCUS10931</name>
</gene>
<name>A0A0N4UR90_DRAME</name>
<evidence type="ECO:0000313" key="5">
    <source>
        <dbReference type="WBParaSite" id="DME_0001056301-mRNA-1"/>
    </source>
</evidence>
<feature type="domain" description="TIL-like" evidence="1">
    <location>
        <begin position="524"/>
        <end position="568"/>
    </location>
</feature>
<dbReference type="AlphaFoldDB" id="A0A0N4UR90"/>
<dbReference type="EMBL" id="UYYG01001280">
    <property type="protein sequence ID" value="VDN60958.1"/>
    <property type="molecule type" value="Genomic_DNA"/>
</dbReference>
<evidence type="ECO:0000313" key="4">
    <source>
        <dbReference type="Proteomes" id="UP000274756"/>
    </source>
</evidence>
<evidence type="ECO:0000259" key="1">
    <source>
        <dbReference type="Pfam" id="PF22897"/>
    </source>
</evidence>
<feature type="domain" description="TIL-like" evidence="1">
    <location>
        <begin position="332"/>
        <end position="377"/>
    </location>
</feature>
<dbReference type="WBParaSite" id="DME_0001056301-mRNA-1">
    <property type="protein sequence ID" value="DME_0001056301-mRNA-1"/>
    <property type="gene ID" value="DME_0001056301"/>
</dbReference>
<evidence type="ECO:0000313" key="2">
    <source>
        <dbReference type="EMBL" id="VDN60958.1"/>
    </source>
</evidence>
<evidence type="ECO:0000313" key="3">
    <source>
        <dbReference type="Proteomes" id="UP000038040"/>
    </source>
</evidence>
<feature type="domain" description="TIL-like" evidence="1">
    <location>
        <begin position="234"/>
        <end position="283"/>
    </location>
</feature>
<dbReference type="InterPro" id="IPR054450">
    <property type="entry name" value="TIL-like_dom"/>
</dbReference>
<dbReference type="Pfam" id="PF22897">
    <property type="entry name" value="TIL_2"/>
    <property type="match status" value="6"/>
</dbReference>
<keyword evidence="4" id="KW-1185">Reference proteome</keyword>
<proteinExistence type="predicted"/>
<reference evidence="5" key="1">
    <citation type="submission" date="2017-02" db="UniProtKB">
        <authorList>
            <consortium name="WormBaseParasite"/>
        </authorList>
    </citation>
    <scope>IDENTIFICATION</scope>
</reference>
<reference evidence="2 4" key="2">
    <citation type="submission" date="2018-11" db="EMBL/GenBank/DDBJ databases">
        <authorList>
            <consortium name="Pathogen Informatics"/>
        </authorList>
    </citation>
    <scope>NUCLEOTIDE SEQUENCE [LARGE SCALE GENOMIC DNA]</scope>
</reference>
<protein>
    <submittedName>
        <fullName evidence="5">Kunitz/Bovine pancreatic trypsin inhibitor domain protein</fullName>
    </submittedName>
</protein>
<feature type="domain" description="TIL-like" evidence="1">
    <location>
        <begin position="430"/>
        <end position="478"/>
    </location>
</feature>
<dbReference type="Proteomes" id="UP000274756">
    <property type="component" value="Unassembled WGS sequence"/>
</dbReference>
<feature type="domain" description="TIL-like" evidence="1">
    <location>
        <begin position="139"/>
        <end position="185"/>
    </location>
</feature>
<sequence length="578" mass="66097">MIVIMETVRMVKKLLIMVADEHCGINMRFVEVFKTILLQYSFPVYQCRQREIQPSNSSESFSSNDKICWLRCQCENESYIREGEKCVEIQQRTAIANNPTTIGEIPVLLQFASGENKCQHGDCIYGEEIADFGCRKTNQKCGINMIFEEIRKTLLLDHSEPFYQCKQRCICAKNYFAVNSRKCIKEEFLKYQKTTKEYNSSTNYSTAIHSISTQSDKILNETLHGQSFLCSKLLGQRCGINMIFKEIQLSSFSERFATNGEICWLRCECENESYIRKKDKCIEIQQQTTATNDPTTIGIEKYLGRSHSIGGGRSYKVGDKMFDYGCRKTFAKCGTNMIFKTVSKILFSEFTFSFYRCYQRCSCINGKYFESDGQCMERENLFIDGSRGKTQTTISSHIINSAKNNVKPVSNKIANGASSYDKSVCLMMQGRKCGIHMIFREIQPSSSSESFSSNDKICWLRCQCENESYIREGEKCVEIQQRIAIANKSTTVGETTIRYHLISDATNYKIGDKITDYGCQKTNKKCGTNLVFKTASKIFLNEYALPFYKCIQRCSCINSKFIANDGECSDSLSKTEIN</sequence>
<dbReference type="Proteomes" id="UP000038040">
    <property type="component" value="Unplaced"/>
</dbReference>
<accession>A0A0N4UR90</accession>
<feature type="domain" description="TIL-like" evidence="1">
    <location>
        <begin position="65"/>
        <end position="88"/>
    </location>
</feature>
<organism evidence="3 5">
    <name type="scientific">Dracunculus medinensis</name>
    <name type="common">Guinea worm</name>
    <dbReference type="NCBI Taxonomy" id="318479"/>
    <lineage>
        <taxon>Eukaryota</taxon>
        <taxon>Metazoa</taxon>
        <taxon>Ecdysozoa</taxon>
        <taxon>Nematoda</taxon>
        <taxon>Chromadorea</taxon>
        <taxon>Rhabditida</taxon>
        <taxon>Spirurina</taxon>
        <taxon>Dracunculoidea</taxon>
        <taxon>Dracunculidae</taxon>
        <taxon>Dracunculus</taxon>
    </lineage>
</organism>